<proteinExistence type="predicted"/>
<comment type="caution">
    <text evidence="1">The sequence shown here is derived from an EMBL/GenBank/DDBJ whole genome shotgun (WGS) entry which is preliminary data.</text>
</comment>
<organism evidence="1 2">
    <name type="scientific">Actinomadura viridis</name>
    <dbReference type="NCBI Taxonomy" id="58110"/>
    <lineage>
        <taxon>Bacteria</taxon>
        <taxon>Bacillati</taxon>
        <taxon>Actinomycetota</taxon>
        <taxon>Actinomycetes</taxon>
        <taxon>Streptosporangiales</taxon>
        <taxon>Thermomonosporaceae</taxon>
        <taxon>Actinomadura</taxon>
    </lineage>
</organism>
<dbReference type="AlphaFoldDB" id="A0A931DNC4"/>
<evidence type="ECO:0000313" key="2">
    <source>
        <dbReference type="Proteomes" id="UP000614047"/>
    </source>
</evidence>
<gene>
    <name evidence="1" type="ORF">IW256_005836</name>
</gene>
<dbReference type="RefSeq" id="WP_231403974.1">
    <property type="nucleotide sequence ID" value="NZ_BAABES010000002.1"/>
</dbReference>
<protein>
    <submittedName>
        <fullName evidence="1">Uncharacterized protein</fullName>
    </submittedName>
</protein>
<name>A0A931DNC4_9ACTN</name>
<keyword evidence="2" id="KW-1185">Reference proteome</keyword>
<reference evidence="1" key="1">
    <citation type="submission" date="2020-11" db="EMBL/GenBank/DDBJ databases">
        <title>Sequencing the genomes of 1000 actinobacteria strains.</title>
        <authorList>
            <person name="Klenk H.-P."/>
        </authorList>
    </citation>
    <scope>NUCLEOTIDE SEQUENCE</scope>
    <source>
        <strain evidence="1">DSM 43175</strain>
    </source>
</reference>
<dbReference type="Proteomes" id="UP000614047">
    <property type="component" value="Unassembled WGS sequence"/>
</dbReference>
<evidence type="ECO:0000313" key="1">
    <source>
        <dbReference type="EMBL" id="MBG6091723.1"/>
    </source>
</evidence>
<accession>A0A931DNC4</accession>
<sequence>MGRIALARSDASAAAVFTNLAVARAVRAKRTSSRGGSGTGSPSASIRYSAGISVLRSRKYCRTMTACASGSRRIQFPGVRTGERVISKVPSAATSRSWSDRLTSRVVACFDSDE</sequence>
<dbReference type="EMBL" id="JADOUA010000001">
    <property type="protein sequence ID" value="MBG6091723.1"/>
    <property type="molecule type" value="Genomic_DNA"/>
</dbReference>